<dbReference type="FunFam" id="2.60.40.60:FF:000007">
    <property type="entry name" value="Protocadherin alpha 2"/>
    <property type="match status" value="1"/>
</dbReference>
<dbReference type="InterPro" id="IPR050174">
    <property type="entry name" value="Protocadherin/Cadherin-CA"/>
</dbReference>
<dbReference type="EMBL" id="SRMA01026451">
    <property type="protein sequence ID" value="TRY83842.1"/>
    <property type="molecule type" value="Genomic_DNA"/>
</dbReference>
<dbReference type="SUPFAM" id="SSF49313">
    <property type="entry name" value="Cadherin-like"/>
    <property type="match status" value="6"/>
</dbReference>
<accession>A0A553Q1M2</accession>
<keyword evidence="5 14" id="KW-0732">Signal</keyword>
<evidence type="ECO:0000256" key="3">
    <source>
        <dbReference type="ARBA" id="ARBA00022475"/>
    </source>
</evidence>
<evidence type="ECO:0000256" key="6">
    <source>
        <dbReference type="ARBA" id="ARBA00022737"/>
    </source>
</evidence>
<keyword evidence="6" id="KW-0677">Repeat</keyword>
<comment type="function">
    <text evidence="1">Potential calcium-dependent cell-adhesion protein. May be involved in the establishment and maintenance of specific neuronal connections in the brain.</text>
</comment>
<name>A0A553Q1M2_9TELE</name>
<feature type="domain" description="Cadherin" evidence="15">
    <location>
        <begin position="338"/>
        <end position="442"/>
    </location>
</feature>
<dbReference type="Pfam" id="PF08266">
    <property type="entry name" value="Cadherin_2"/>
    <property type="match status" value="1"/>
</dbReference>
<dbReference type="GO" id="GO:0005886">
    <property type="term" value="C:plasma membrane"/>
    <property type="evidence" value="ECO:0007669"/>
    <property type="project" value="UniProtKB-SubCell"/>
</dbReference>
<dbReference type="InterPro" id="IPR015919">
    <property type="entry name" value="Cadherin-like_sf"/>
</dbReference>
<keyword evidence="7 12" id="KW-0106">Calcium</keyword>
<gene>
    <name evidence="16" type="ORF">DNTS_031980</name>
</gene>
<keyword evidence="4 13" id="KW-0812">Transmembrane</keyword>
<dbReference type="FunFam" id="2.60.40.60:FF:000006">
    <property type="entry name" value="Protocadherin alpha 2"/>
    <property type="match status" value="1"/>
</dbReference>
<feature type="domain" description="Cadherin" evidence="15">
    <location>
        <begin position="233"/>
        <end position="337"/>
    </location>
</feature>
<comment type="subcellular location">
    <subcellularLocation>
        <location evidence="2">Cell membrane</location>
        <topology evidence="2">Single-pass type I membrane protein</topology>
    </subcellularLocation>
</comment>
<dbReference type="InterPro" id="IPR002126">
    <property type="entry name" value="Cadherin-like_dom"/>
</dbReference>
<evidence type="ECO:0000256" key="5">
    <source>
        <dbReference type="ARBA" id="ARBA00022729"/>
    </source>
</evidence>
<dbReference type="PANTHER" id="PTHR24028:SF296">
    <property type="entry name" value="PROTOCADHERIN 1 GAMMA 11 PRECURSOR-RELATED"/>
    <property type="match status" value="1"/>
</dbReference>
<keyword evidence="10 13" id="KW-0472">Membrane</keyword>
<evidence type="ECO:0000256" key="7">
    <source>
        <dbReference type="ARBA" id="ARBA00022837"/>
    </source>
</evidence>
<dbReference type="SMART" id="SM00112">
    <property type="entry name" value="CA"/>
    <property type="match status" value="6"/>
</dbReference>
<evidence type="ECO:0000313" key="16">
    <source>
        <dbReference type="EMBL" id="TRY83842.1"/>
    </source>
</evidence>
<evidence type="ECO:0000256" key="2">
    <source>
        <dbReference type="ARBA" id="ARBA00004251"/>
    </source>
</evidence>
<keyword evidence="3" id="KW-1003">Cell membrane</keyword>
<evidence type="ECO:0000256" key="8">
    <source>
        <dbReference type="ARBA" id="ARBA00022889"/>
    </source>
</evidence>
<dbReference type="GO" id="GO:0007156">
    <property type="term" value="P:homophilic cell adhesion via plasma membrane adhesion molecules"/>
    <property type="evidence" value="ECO:0007669"/>
    <property type="project" value="InterPro"/>
</dbReference>
<feature type="domain" description="Cadherin" evidence="15">
    <location>
        <begin position="443"/>
        <end position="552"/>
    </location>
</feature>
<protein>
    <recommendedName>
        <fullName evidence="15">Cadherin domain-containing protein</fullName>
    </recommendedName>
</protein>
<dbReference type="InterPro" id="IPR013164">
    <property type="entry name" value="Cadherin_N"/>
</dbReference>
<feature type="domain" description="Cadherin" evidence="15">
    <location>
        <begin position="124"/>
        <end position="232"/>
    </location>
</feature>
<dbReference type="CDD" id="cd11304">
    <property type="entry name" value="Cadherin_repeat"/>
    <property type="match status" value="4"/>
</dbReference>
<proteinExistence type="predicted"/>
<evidence type="ECO:0000256" key="11">
    <source>
        <dbReference type="ARBA" id="ARBA00023180"/>
    </source>
</evidence>
<evidence type="ECO:0000313" key="17">
    <source>
        <dbReference type="Proteomes" id="UP000316079"/>
    </source>
</evidence>
<dbReference type="InterPro" id="IPR032455">
    <property type="entry name" value="Cadherin_C"/>
</dbReference>
<feature type="signal peptide" evidence="14">
    <location>
        <begin position="1"/>
        <end position="19"/>
    </location>
</feature>
<dbReference type="AlphaFoldDB" id="A0A553Q1M2"/>
<dbReference type="PROSITE" id="PS00232">
    <property type="entry name" value="CADHERIN_1"/>
    <property type="match status" value="3"/>
</dbReference>
<organism evidence="16 17">
    <name type="scientific">Danionella cerebrum</name>
    <dbReference type="NCBI Taxonomy" id="2873325"/>
    <lineage>
        <taxon>Eukaryota</taxon>
        <taxon>Metazoa</taxon>
        <taxon>Chordata</taxon>
        <taxon>Craniata</taxon>
        <taxon>Vertebrata</taxon>
        <taxon>Euteleostomi</taxon>
        <taxon>Actinopterygii</taxon>
        <taxon>Neopterygii</taxon>
        <taxon>Teleostei</taxon>
        <taxon>Ostariophysi</taxon>
        <taxon>Cypriniformes</taxon>
        <taxon>Danionidae</taxon>
        <taxon>Danioninae</taxon>
        <taxon>Danionella</taxon>
    </lineage>
</organism>
<dbReference type="FunFam" id="2.60.40.60:FF:000129">
    <property type="entry name" value="protocadherin alpha-C2 isoform X1"/>
    <property type="match status" value="1"/>
</dbReference>
<keyword evidence="17" id="KW-1185">Reference proteome</keyword>
<evidence type="ECO:0000256" key="10">
    <source>
        <dbReference type="ARBA" id="ARBA00023136"/>
    </source>
</evidence>
<dbReference type="GO" id="GO:0009653">
    <property type="term" value="P:anatomical structure morphogenesis"/>
    <property type="evidence" value="ECO:0007669"/>
    <property type="project" value="UniProtKB-ARBA"/>
</dbReference>
<dbReference type="InterPro" id="IPR020894">
    <property type="entry name" value="Cadherin_CS"/>
</dbReference>
<sequence>MARRVLLLICFLSLGGALGQVSYSIPEEMSKGSLVGNIAQDLGLDVKRLKSGKARIYTGDSAEYIELNKERGVLLIRERIDREALCAQTTPCALHFQIILENPLEFFGVTVEILDVNDNAPIFADKEITFDISESSLTGAKFVLETAVDDDVGLNSVQRYFLQPTDNFILKIQNMPDGTKNVEMILNQALDREKQDQISLVLTAVDGGDPQLSGTIPIIITVEDANDNAPVCFLSVYKTSVAENAPKGTVLATVKASDADQGQNARIEYHIAKASGGNVNIFEIDKNEGVLKLSGDFDYEKIKHYQIDVQARDPGRHSDTCKVIVDVNDVNDNKPLINVMSRASSLSENSLSGTVVTMLNVQDSDSGENGKVNCIINENIPFSLKSSTNNFFSLVTDGDLDRELESDYDIIVTCADEGVPSLSSSVTLSLQISDVNDNAPVFDKSSYEASVQENNTPGLSIFTIRATDADFNQNARVSYILEDSSVNGVPVSSLVSVSADGGIIHAVQSFDYEQIKDFKFRVKAQDGGSPPLSSNVSVRILIQDQNDNAPQVLYPVQSGASVVAEIVPRSADVGYLVTKVVAVDVDSGQNAWLSYKLQKAADRALFEVGAQNGEIRTVRQVTDKDAVKQRLTVVVEDNGQPPRSATVNVNVAVADSFPEVLSEFPDFTHDKDYNENLTFYLVLALAVVSFLFIVSLIAILSVKCYRWRRERMFCKSGANLPVIPYYPPLYADVGGTGTLQHVYNYEVCRTTDSRKSDLKYTRPGSESIISLDTSGTQTLTHAQRGYVDKTVDQVSSSEWF</sequence>
<keyword evidence="9 13" id="KW-1133">Transmembrane helix</keyword>
<dbReference type="FunFam" id="2.60.40.60:FF:000004">
    <property type="entry name" value="Protocadherin 1 gamma 2"/>
    <property type="match status" value="1"/>
</dbReference>
<comment type="caution">
    <text evidence="16">The sequence shown here is derived from an EMBL/GenBank/DDBJ whole genome shotgun (WGS) entry which is preliminary data.</text>
</comment>
<evidence type="ECO:0000256" key="14">
    <source>
        <dbReference type="SAM" id="SignalP"/>
    </source>
</evidence>
<dbReference type="Proteomes" id="UP000316079">
    <property type="component" value="Unassembled WGS sequence"/>
</dbReference>
<reference evidence="16 17" key="1">
    <citation type="journal article" date="2019" name="Sci. Data">
        <title>Hybrid genome assembly and annotation of Danionella translucida.</title>
        <authorList>
            <person name="Kadobianskyi M."/>
            <person name="Schulze L."/>
            <person name="Schuelke M."/>
            <person name="Judkewitz B."/>
        </authorList>
    </citation>
    <scope>NUCLEOTIDE SEQUENCE [LARGE SCALE GENOMIC DNA]</scope>
    <source>
        <strain evidence="16 17">Bolton</strain>
    </source>
</reference>
<dbReference type="FunFam" id="2.60.40.60:FF:000001">
    <property type="entry name" value="Protocadherin alpha 2"/>
    <property type="match status" value="1"/>
</dbReference>
<evidence type="ECO:0000256" key="12">
    <source>
        <dbReference type="PROSITE-ProRule" id="PRU00043"/>
    </source>
</evidence>
<evidence type="ECO:0000256" key="4">
    <source>
        <dbReference type="ARBA" id="ARBA00022692"/>
    </source>
</evidence>
<dbReference type="GO" id="GO:0005509">
    <property type="term" value="F:calcium ion binding"/>
    <property type="evidence" value="ECO:0007669"/>
    <property type="project" value="UniProtKB-UniRule"/>
</dbReference>
<evidence type="ECO:0000259" key="15">
    <source>
        <dbReference type="PROSITE" id="PS50268"/>
    </source>
</evidence>
<dbReference type="FunFam" id="2.60.40.60:FF:000002">
    <property type="entry name" value="Protocadherin alpha 2"/>
    <property type="match status" value="1"/>
</dbReference>
<feature type="transmembrane region" description="Helical" evidence="13">
    <location>
        <begin position="677"/>
        <end position="702"/>
    </location>
</feature>
<dbReference type="Pfam" id="PF00028">
    <property type="entry name" value="Cadherin"/>
    <property type="match status" value="5"/>
</dbReference>
<dbReference type="PANTHER" id="PTHR24028">
    <property type="entry name" value="CADHERIN-87A"/>
    <property type="match status" value="1"/>
</dbReference>
<dbReference type="OrthoDB" id="6252479at2759"/>
<feature type="domain" description="Cadherin" evidence="15">
    <location>
        <begin position="24"/>
        <end position="123"/>
    </location>
</feature>
<dbReference type="PRINTS" id="PR00205">
    <property type="entry name" value="CADHERIN"/>
</dbReference>
<keyword evidence="11" id="KW-0325">Glycoprotein</keyword>
<feature type="chain" id="PRO_5021825500" description="Cadherin domain-containing protein" evidence="14">
    <location>
        <begin position="20"/>
        <end position="800"/>
    </location>
</feature>
<feature type="domain" description="Cadherin" evidence="15">
    <location>
        <begin position="567"/>
        <end position="667"/>
    </location>
</feature>
<keyword evidence="8" id="KW-0130">Cell adhesion</keyword>
<evidence type="ECO:0000256" key="9">
    <source>
        <dbReference type="ARBA" id="ARBA00022989"/>
    </source>
</evidence>
<dbReference type="Gene3D" id="2.60.40.60">
    <property type="entry name" value="Cadherins"/>
    <property type="match status" value="6"/>
</dbReference>
<dbReference type="PROSITE" id="PS50268">
    <property type="entry name" value="CADHERIN_2"/>
    <property type="match status" value="6"/>
</dbReference>
<evidence type="ECO:0000256" key="13">
    <source>
        <dbReference type="SAM" id="Phobius"/>
    </source>
</evidence>
<dbReference type="Pfam" id="PF16492">
    <property type="entry name" value="Cadherin_C_2"/>
    <property type="match status" value="1"/>
</dbReference>
<evidence type="ECO:0000256" key="1">
    <source>
        <dbReference type="ARBA" id="ARBA00003436"/>
    </source>
</evidence>